<gene>
    <name evidence="2" type="ORF">NM961_02985</name>
</gene>
<accession>A0ABT1QMC2</accession>
<keyword evidence="3" id="KW-1185">Reference proteome</keyword>
<reference evidence="2" key="1">
    <citation type="submission" date="2022-07" db="EMBL/GenBank/DDBJ databases">
        <title>Tahibacter sp., a new gammaproteobacterium isolated from the silt sample collected at pig farm.</title>
        <authorList>
            <person name="Chen H."/>
        </authorList>
    </citation>
    <scope>NUCLEOTIDE SEQUENCE</scope>
    <source>
        <strain evidence="2">P2K</strain>
    </source>
</reference>
<comment type="caution">
    <text evidence="2">The sequence shown here is derived from an EMBL/GenBank/DDBJ whole genome shotgun (WGS) entry which is preliminary data.</text>
</comment>
<feature type="signal peptide" evidence="1">
    <location>
        <begin position="1"/>
        <end position="33"/>
    </location>
</feature>
<protein>
    <submittedName>
        <fullName evidence="2">Uncharacterized protein</fullName>
    </submittedName>
</protein>
<feature type="chain" id="PRO_5045838893" evidence="1">
    <location>
        <begin position="34"/>
        <end position="85"/>
    </location>
</feature>
<evidence type="ECO:0000313" key="2">
    <source>
        <dbReference type="EMBL" id="MCQ4163669.1"/>
    </source>
</evidence>
<dbReference type="RefSeq" id="WP_255911111.1">
    <property type="nucleotide sequence ID" value="NZ_JANFQO010000002.1"/>
</dbReference>
<sequence>MTAYRFLSSSTLPPKFAAACATALGLATISLFAGTPNVQHNAAAPSYENIVVLPTIVVVPDAADRAAAAALQTAGVAAAKRLDEV</sequence>
<name>A0ABT1QMC2_9GAMM</name>
<dbReference type="EMBL" id="JANFQO010000002">
    <property type="protein sequence ID" value="MCQ4163669.1"/>
    <property type="molecule type" value="Genomic_DNA"/>
</dbReference>
<dbReference type="Proteomes" id="UP001165498">
    <property type="component" value="Unassembled WGS sequence"/>
</dbReference>
<evidence type="ECO:0000256" key="1">
    <source>
        <dbReference type="SAM" id="SignalP"/>
    </source>
</evidence>
<keyword evidence="1" id="KW-0732">Signal</keyword>
<organism evidence="2 3">
    <name type="scientific">Tahibacter harae</name>
    <dbReference type="NCBI Taxonomy" id="2963937"/>
    <lineage>
        <taxon>Bacteria</taxon>
        <taxon>Pseudomonadati</taxon>
        <taxon>Pseudomonadota</taxon>
        <taxon>Gammaproteobacteria</taxon>
        <taxon>Lysobacterales</taxon>
        <taxon>Rhodanobacteraceae</taxon>
        <taxon>Tahibacter</taxon>
    </lineage>
</organism>
<evidence type="ECO:0000313" key="3">
    <source>
        <dbReference type="Proteomes" id="UP001165498"/>
    </source>
</evidence>
<proteinExistence type="predicted"/>